<evidence type="ECO:0000313" key="2">
    <source>
        <dbReference type="Proteomes" id="UP001164929"/>
    </source>
</evidence>
<organism evidence="1 2">
    <name type="scientific">Populus alba x Populus x berolinensis</name>
    <dbReference type="NCBI Taxonomy" id="444605"/>
    <lineage>
        <taxon>Eukaryota</taxon>
        <taxon>Viridiplantae</taxon>
        <taxon>Streptophyta</taxon>
        <taxon>Embryophyta</taxon>
        <taxon>Tracheophyta</taxon>
        <taxon>Spermatophyta</taxon>
        <taxon>Magnoliopsida</taxon>
        <taxon>eudicotyledons</taxon>
        <taxon>Gunneridae</taxon>
        <taxon>Pentapetalae</taxon>
        <taxon>rosids</taxon>
        <taxon>fabids</taxon>
        <taxon>Malpighiales</taxon>
        <taxon>Salicaceae</taxon>
        <taxon>Saliceae</taxon>
        <taxon>Populus</taxon>
    </lineage>
</organism>
<proteinExistence type="predicted"/>
<dbReference type="AlphaFoldDB" id="A0AAD6WDD4"/>
<accession>A0AAD6WDD4</accession>
<protein>
    <submittedName>
        <fullName evidence="1">Uncharacterized protein</fullName>
    </submittedName>
</protein>
<comment type="caution">
    <text evidence="1">The sequence shown here is derived from an EMBL/GenBank/DDBJ whole genome shotgun (WGS) entry which is preliminary data.</text>
</comment>
<keyword evidence="2" id="KW-1185">Reference proteome</keyword>
<reference evidence="1" key="1">
    <citation type="journal article" date="2023" name="Mol. Ecol. Resour.">
        <title>Chromosome-level genome assembly of a triploid poplar Populus alba 'Berolinensis'.</title>
        <authorList>
            <person name="Chen S."/>
            <person name="Yu Y."/>
            <person name="Wang X."/>
            <person name="Wang S."/>
            <person name="Zhang T."/>
            <person name="Zhou Y."/>
            <person name="He R."/>
            <person name="Meng N."/>
            <person name="Wang Y."/>
            <person name="Liu W."/>
            <person name="Liu Z."/>
            <person name="Liu J."/>
            <person name="Guo Q."/>
            <person name="Huang H."/>
            <person name="Sederoff R.R."/>
            <person name="Wang G."/>
            <person name="Qu G."/>
            <person name="Chen S."/>
        </authorList>
    </citation>
    <scope>NUCLEOTIDE SEQUENCE</scope>
    <source>
        <strain evidence="1">SC-2020</strain>
    </source>
</reference>
<dbReference type="EMBL" id="JAQIZT010000002">
    <property type="protein sequence ID" value="KAJ7008615.1"/>
    <property type="molecule type" value="Genomic_DNA"/>
</dbReference>
<sequence length="186" mass="20541">MGNCVTSSKIVSQNAELEQQSEADQELMIEETATSLVSSKIERHKHAEGGKATTVRLGLDEEVNVGKDGEMGETTTSKGGGAVRIRVLVTREELKQILDFRKNINYSSVEQMIGALRLRERRTDQAGASSDGGVIMSSSNWKPVLGSIPEELQTVRVFFLLDDHQQHRSSTVQVQQQSNYLCNCSE</sequence>
<gene>
    <name evidence="1" type="ORF">NC653_007320</name>
</gene>
<name>A0AAD6WDD4_9ROSI</name>
<evidence type="ECO:0000313" key="1">
    <source>
        <dbReference type="EMBL" id="KAJ7008615.1"/>
    </source>
</evidence>
<dbReference type="Proteomes" id="UP001164929">
    <property type="component" value="Chromosome 2"/>
</dbReference>